<gene>
    <name evidence="8" type="ORF">KLO01_19390</name>
</gene>
<evidence type="ECO:0000256" key="2">
    <source>
        <dbReference type="ARBA" id="ARBA00022448"/>
    </source>
</evidence>
<feature type="transmembrane region" description="Helical" evidence="7">
    <location>
        <begin position="349"/>
        <end position="369"/>
    </location>
</feature>
<evidence type="ECO:0000256" key="7">
    <source>
        <dbReference type="SAM" id="Phobius"/>
    </source>
</evidence>
<evidence type="ECO:0000256" key="3">
    <source>
        <dbReference type="ARBA" id="ARBA00022475"/>
    </source>
</evidence>
<feature type="transmembrane region" description="Helical" evidence="7">
    <location>
        <begin position="305"/>
        <end position="328"/>
    </location>
</feature>
<dbReference type="OrthoDB" id="9815525at2"/>
<name>A0A512T0Y1_9MICO</name>
<comment type="subcellular location">
    <subcellularLocation>
        <location evidence="1">Cell membrane</location>
        <topology evidence="1">Multi-pass membrane protein</topology>
    </subcellularLocation>
</comment>
<dbReference type="CDD" id="cd06173">
    <property type="entry name" value="MFS_MefA_like"/>
    <property type="match status" value="1"/>
</dbReference>
<keyword evidence="3" id="KW-1003">Cell membrane</keyword>
<feature type="transmembrane region" description="Helical" evidence="7">
    <location>
        <begin position="49"/>
        <end position="71"/>
    </location>
</feature>
<dbReference type="InterPro" id="IPR010290">
    <property type="entry name" value="TM_effector"/>
</dbReference>
<feature type="transmembrane region" description="Helical" evidence="7">
    <location>
        <begin position="20"/>
        <end position="37"/>
    </location>
</feature>
<feature type="transmembrane region" description="Helical" evidence="7">
    <location>
        <begin position="221"/>
        <end position="244"/>
    </location>
</feature>
<feature type="transmembrane region" description="Helical" evidence="7">
    <location>
        <begin position="278"/>
        <end position="299"/>
    </location>
</feature>
<dbReference type="RefSeq" id="WP_147064507.1">
    <property type="nucleotide sequence ID" value="NZ_BAABDN010000001.1"/>
</dbReference>
<dbReference type="Proteomes" id="UP000321793">
    <property type="component" value="Unassembled WGS sequence"/>
</dbReference>
<keyword evidence="9" id="KW-1185">Reference proteome</keyword>
<dbReference type="PANTHER" id="PTHR23513:SF6">
    <property type="entry name" value="MAJOR FACILITATOR SUPERFAMILY ASSOCIATED DOMAIN-CONTAINING PROTEIN"/>
    <property type="match status" value="1"/>
</dbReference>
<evidence type="ECO:0000256" key="1">
    <source>
        <dbReference type="ARBA" id="ARBA00004651"/>
    </source>
</evidence>
<feature type="transmembrane region" description="Helical" evidence="7">
    <location>
        <begin position="250"/>
        <end position="271"/>
    </location>
</feature>
<evidence type="ECO:0000313" key="9">
    <source>
        <dbReference type="Proteomes" id="UP000321793"/>
    </source>
</evidence>
<dbReference type="Pfam" id="PF05977">
    <property type="entry name" value="MFS_3"/>
    <property type="match status" value="1"/>
</dbReference>
<keyword evidence="2" id="KW-0813">Transport</keyword>
<feature type="transmembrane region" description="Helical" evidence="7">
    <location>
        <begin position="375"/>
        <end position="393"/>
    </location>
</feature>
<dbReference type="SUPFAM" id="SSF103473">
    <property type="entry name" value="MFS general substrate transporter"/>
    <property type="match status" value="1"/>
</dbReference>
<evidence type="ECO:0000313" key="8">
    <source>
        <dbReference type="EMBL" id="GEQ13892.1"/>
    </source>
</evidence>
<evidence type="ECO:0000256" key="4">
    <source>
        <dbReference type="ARBA" id="ARBA00022692"/>
    </source>
</evidence>
<keyword evidence="4 7" id="KW-0812">Transmembrane</keyword>
<evidence type="ECO:0000256" key="5">
    <source>
        <dbReference type="ARBA" id="ARBA00022989"/>
    </source>
</evidence>
<comment type="caution">
    <text evidence="8">The sequence shown here is derived from an EMBL/GenBank/DDBJ whole genome shotgun (WGS) entry which is preliminary data.</text>
</comment>
<reference evidence="8 9" key="1">
    <citation type="submission" date="2019-07" db="EMBL/GenBank/DDBJ databases">
        <title>Whole genome shotgun sequence of Knoellia locipacati NBRC 109775.</title>
        <authorList>
            <person name="Hosoyama A."/>
            <person name="Uohara A."/>
            <person name="Ohji S."/>
            <person name="Ichikawa N."/>
        </authorList>
    </citation>
    <scope>NUCLEOTIDE SEQUENCE [LARGE SCALE GENOMIC DNA]</scope>
    <source>
        <strain evidence="8 9">NBRC 109775</strain>
    </source>
</reference>
<accession>A0A512T0Y1</accession>
<dbReference type="Gene3D" id="1.20.1250.20">
    <property type="entry name" value="MFS general substrate transporter like domains"/>
    <property type="match status" value="1"/>
</dbReference>
<dbReference type="GO" id="GO:0005886">
    <property type="term" value="C:plasma membrane"/>
    <property type="evidence" value="ECO:0007669"/>
    <property type="project" value="UniProtKB-SubCell"/>
</dbReference>
<feature type="transmembrane region" description="Helical" evidence="7">
    <location>
        <begin position="91"/>
        <end position="117"/>
    </location>
</feature>
<keyword evidence="5 7" id="KW-1133">Transmembrane helix</keyword>
<dbReference type="InterPro" id="IPR036259">
    <property type="entry name" value="MFS_trans_sf"/>
</dbReference>
<sequence>MTGNARSFWTYWGASATSNLGSAVGSIALPLTAITVLDATPFQMGLIAAAAYAAWLVMGLPAGALVARLPLRGTQVTMDLARAVAVASVPVTWWTGHLSIAQLVVVALVVGFADVVFDVANSTFLPLVVPRDQLHERNSLMSGTHATTQLGGPSVGGLAIQLLGAVPTLLVDAVSYLVSAVLLRTLPSRPAATTSDDRPPMRQMIGEGWRFVSRHPVMAPCMWSATAVNFVCGAQMALFALYLVRDLDTPAAFVGFLLAAEGVGALIGAALSPRIVRALGSARACVAASVVSFVGGLLIPLGTGWLAWAAFALGNIVFSGGVVVFSTATRTYRQQASPPEMLSRVMATVRFVSWGAIPVGGLVAGLVATWVGARWALVAFAAVGAVQVAIVLLSRIRTLHDLTDLDEVGEAGQVGQAAEISSSGTQSSGT</sequence>
<proteinExistence type="predicted"/>
<evidence type="ECO:0000256" key="6">
    <source>
        <dbReference type="ARBA" id="ARBA00023136"/>
    </source>
</evidence>
<keyword evidence="6 7" id="KW-0472">Membrane</keyword>
<dbReference type="EMBL" id="BKBA01000008">
    <property type="protein sequence ID" value="GEQ13892.1"/>
    <property type="molecule type" value="Genomic_DNA"/>
</dbReference>
<organism evidence="8 9">
    <name type="scientific">Knoellia locipacati</name>
    <dbReference type="NCBI Taxonomy" id="882824"/>
    <lineage>
        <taxon>Bacteria</taxon>
        <taxon>Bacillati</taxon>
        <taxon>Actinomycetota</taxon>
        <taxon>Actinomycetes</taxon>
        <taxon>Micrococcales</taxon>
        <taxon>Intrasporangiaceae</taxon>
        <taxon>Knoellia</taxon>
    </lineage>
</organism>
<dbReference type="AlphaFoldDB" id="A0A512T0Y1"/>
<protein>
    <submittedName>
        <fullName evidence="8">MFS transporter</fullName>
    </submittedName>
</protein>
<dbReference type="PANTHER" id="PTHR23513">
    <property type="entry name" value="INTEGRAL MEMBRANE EFFLUX PROTEIN-RELATED"/>
    <property type="match status" value="1"/>
</dbReference>